<evidence type="ECO:0000259" key="7">
    <source>
        <dbReference type="PROSITE" id="PS50850"/>
    </source>
</evidence>
<gene>
    <name evidence="8" type="ORF">LTR84_008293</name>
</gene>
<dbReference type="InterPro" id="IPR011701">
    <property type="entry name" value="MFS"/>
</dbReference>
<feature type="transmembrane region" description="Helical" evidence="6">
    <location>
        <begin position="141"/>
        <end position="158"/>
    </location>
</feature>
<feature type="transmembrane region" description="Helical" evidence="6">
    <location>
        <begin position="543"/>
        <end position="562"/>
    </location>
</feature>
<organism evidence="8 9">
    <name type="scientific">Exophiala bonariae</name>
    <dbReference type="NCBI Taxonomy" id="1690606"/>
    <lineage>
        <taxon>Eukaryota</taxon>
        <taxon>Fungi</taxon>
        <taxon>Dikarya</taxon>
        <taxon>Ascomycota</taxon>
        <taxon>Pezizomycotina</taxon>
        <taxon>Eurotiomycetes</taxon>
        <taxon>Chaetothyriomycetidae</taxon>
        <taxon>Chaetothyriales</taxon>
        <taxon>Herpotrichiellaceae</taxon>
        <taxon>Exophiala</taxon>
    </lineage>
</organism>
<comment type="caution">
    <text evidence="8">The sequence shown here is derived from an EMBL/GenBank/DDBJ whole genome shotgun (WGS) entry which is preliminary data.</text>
</comment>
<dbReference type="InterPro" id="IPR020846">
    <property type="entry name" value="MFS_dom"/>
</dbReference>
<evidence type="ECO:0000256" key="6">
    <source>
        <dbReference type="SAM" id="Phobius"/>
    </source>
</evidence>
<evidence type="ECO:0000256" key="1">
    <source>
        <dbReference type="ARBA" id="ARBA00004141"/>
    </source>
</evidence>
<dbReference type="Pfam" id="PF07690">
    <property type="entry name" value="MFS_1"/>
    <property type="match status" value="1"/>
</dbReference>
<feature type="transmembrane region" description="Helical" evidence="6">
    <location>
        <begin position="340"/>
        <end position="364"/>
    </location>
</feature>
<feature type="compositionally biased region" description="Low complexity" evidence="5">
    <location>
        <begin position="15"/>
        <end position="27"/>
    </location>
</feature>
<evidence type="ECO:0000256" key="5">
    <source>
        <dbReference type="SAM" id="MobiDB-lite"/>
    </source>
</evidence>
<sequence>MVGLDERSPLLVVDEAVNSSSSDSSVSDGEEPAITKPTPEYGATLRRYSSPGSLPPFHQDHPPGQEPSPSLAIWTVIPILLIGVLIGNADGTLVIASSQHIASEFHALSKASWLVTSFMLAACASQSLYGKFSDIFGRKSNLAFAYTFFGVGLVICGVSKTFWQVLSGRALSGIGGAGMTALVSIIIADMVPVRDVAKWRSYVNVAATLGRSIGGPLGGALTDSIGWRWSFNGQVVPTILGLVLIIWKIPSHTDKDERGADQSLLQKVGRIDFLGAFLLATSISALLLTLDFASNDSPWAHISITAVSCIVSLVLFYLVERHWAKEPILPIELITKRDVFTPYLISGFQMAAQFGIMYSVPVYFQIATGASVTVAGAHLVPAVVGNATAGLLSGYLITKTGRYKILTTVGSALASIGYLLLIIRWKGQTGWVEGLYIFFGGFGAGTLQSTTFVHLAAALDHSDIAIAGTAHYLAGSIFMLTGVQLSQTVVHTRLRIVLNSSLEGFNHKKQLINDAISSVELIWEMPENVKKIVVGAYIDSLTYTYALSLIFAFLGLLAGLTLRERRL</sequence>
<feature type="transmembrane region" description="Helical" evidence="6">
    <location>
        <begin position="271"/>
        <end position="293"/>
    </location>
</feature>
<dbReference type="PANTHER" id="PTHR23501">
    <property type="entry name" value="MAJOR FACILITATOR SUPERFAMILY"/>
    <property type="match status" value="1"/>
</dbReference>
<keyword evidence="2 6" id="KW-0812">Transmembrane</keyword>
<reference evidence="8 9" key="1">
    <citation type="submission" date="2023-08" db="EMBL/GenBank/DDBJ databases">
        <title>Black Yeasts Isolated from many extreme environments.</title>
        <authorList>
            <person name="Coleine C."/>
            <person name="Stajich J.E."/>
            <person name="Selbmann L."/>
        </authorList>
    </citation>
    <scope>NUCLEOTIDE SEQUENCE [LARGE SCALE GENOMIC DNA]</scope>
    <source>
        <strain evidence="8 9">CCFEE 5792</strain>
    </source>
</reference>
<feature type="transmembrane region" description="Helical" evidence="6">
    <location>
        <begin position="405"/>
        <end position="423"/>
    </location>
</feature>
<evidence type="ECO:0000256" key="2">
    <source>
        <dbReference type="ARBA" id="ARBA00022692"/>
    </source>
</evidence>
<dbReference type="AlphaFoldDB" id="A0AAV9N0Z5"/>
<dbReference type="InterPro" id="IPR036259">
    <property type="entry name" value="MFS_trans_sf"/>
</dbReference>
<protein>
    <recommendedName>
        <fullName evidence="7">Major facilitator superfamily (MFS) profile domain-containing protein</fullName>
    </recommendedName>
</protein>
<feature type="transmembrane region" description="Helical" evidence="6">
    <location>
        <begin position="376"/>
        <end position="398"/>
    </location>
</feature>
<evidence type="ECO:0000313" key="8">
    <source>
        <dbReference type="EMBL" id="KAK5046490.1"/>
    </source>
</evidence>
<feature type="transmembrane region" description="Helical" evidence="6">
    <location>
        <begin position="299"/>
        <end position="319"/>
    </location>
</feature>
<feature type="transmembrane region" description="Helical" evidence="6">
    <location>
        <begin position="107"/>
        <end position="129"/>
    </location>
</feature>
<keyword evidence="9" id="KW-1185">Reference proteome</keyword>
<comment type="subcellular location">
    <subcellularLocation>
        <location evidence="1">Membrane</location>
        <topology evidence="1">Multi-pass membrane protein</topology>
    </subcellularLocation>
</comment>
<dbReference type="GeneID" id="89976457"/>
<accession>A0AAV9N0Z5</accession>
<dbReference type="PROSITE" id="PS50850">
    <property type="entry name" value="MFS"/>
    <property type="match status" value="1"/>
</dbReference>
<feature type="transmembrane region" description="Helical" evidence="6">
    <location>
        <begin position="170"/>
        <end position="191"/>
    </location>
</feature>
<dbReference type="PANTHER" id="PTHR23501:SF33">
    <property type="entry name" value="MAJOR FACILITATOR SUPERFAMILY (MFS) PROFILE DOMAIN-CONTAINING PROTEIN"/>
    <property type="match status" value="1"/>
</dbReference>
<evidence type="ECO:0000256" key="3">
    <source>
        <dbReference type="ARBA" id="ARBA00022989"/>
    </source>
</evidence>
<feature type="transmembrane region" description="Helical" evidence="6">
    <location>
        <begin position="71"/>
        <end position="95"/>
    </location>
</feature>
<feature type="transmembrane region" description="Helical" evidence="6">
    <location>
        <begin position="464"/>
        <end position="485"/>
    </location>
</feature>
<feature type="transmembrane region" description="Helical" evidence="6">
    <location>
        <begin position="231"/>
        <end position="250"/>
    </location>
</feature>
<name>A0AAV9N0Z5_9EURO</name>
<dbReference type="Gene3D" id="1.20.1250.20">
    <property type="entry name" value="MFS general substrate transporter like domains"/>
    <property type="match status" value="1"/>
</dbReference>
<evidence type="ECO:0000256" key="4">
    <source>
        <dbReference type="ARBA" id="ARBA00023136"/>
    </source>
</evidence>
<dbReference type="RefSeq" id="XP_064702081.1">
    <property type="nucleotide sequence ID" value="XM_064851840.1"/>
</dbReference>
<feature type="region of interest" description="Disordered" evidence="5">
    <location>
        <begin position="15"/>
        <end position="42"/>
    </location>
</feature>
<dbReference type="EMBL" id="JAVRRD010000030">
    <property type="protein sequence ID" value="KAK5046490.1"/>
    <property type="molecule type" value="Genomic_DNA"/>
</dbReference>
<keyword evidence="4 6" id="KW-0472">Membrane</keyword>
<feature type="domain" description="Major facilitator superfamily (MFS) profile" evidence="7">
    <location>
        <begin position="76"/>
        <end position="567"/>
    </location>
</feature>
<keyword evidence="3 6" id="KW-1133">Transmembrane helix</keyword>
<proteinExistence type="predicted"/>
<evidence type="ECO:0000313" key="9">
    <source>
        <dbReference type="Proteomes" id="UP001358417"/>
    </source>
</evidence>
<dbReference type="SUPFAM" id="SSF103473">
    <property type="entry name" value="MFS general substrate transporter"/>
    <property type="match status" value="1"/>
</dbReference>
<dbReference type="GO" id="GO:0015174">
    <property type="term" value="F:basic amino acid transmembrane transporter activity"/>
    <property type="evidence" value="ECO:0007669"/>
    <property type="project" value="TreeGrafter"/>
</dbReference>
<dbReference type="GO" id="GO:0000329">
    <property type="term" value="C:fungal-type vacuole membrane"/>
    <property type="evidence" value="ECO:0007669"/>
    <property type="project" value="TreeGrafter"/>
</dbReference>
<dbReference type="Proteomes" id="UP001358417">
    <property type="component" value="Unassembled WGS sequence"/>
</dbReference>
<feature type="transmembrane region" description="Helical" evidence="6">
    <location>
        <begin position="435"/>
        <end position="457"/>
    </location>
</feature>